<sequence>MDYLQEYEQMVVAIAAEYQRKYPMTDQQDIQQVLWIWFVSHPVKYKEWSALPQKDKDKLIAKSLRNKAITYCEREKARTVGYELLDLYYYDASVIEAFLPSIIAESYEIPTKIKDLNFKFNKSETANDGNNWLVLRSDIAAAYYKLSEAKQFILKVRFTVDNVEWSETAKELNTTPDGARMKVQRTIASLIRNLGGWKPQSDDDLVEADDDERGE</sequence>
<dbReference type="EMBL" id="LR796377">
    <property type="protein sequence ID" value="CAB4140055.1"/>
    <property type="molecule type" value="Genomic_DNA"/>
</dbReference>
<reference evidence="1" key="1">
    <citation type="submission" date="2020-04" db="EMBL/GenBank/DDBJ databases">
        <authorList>
            <person name="Chiriac C."/>
            <person name="Salcher M."/>
            <person name="Ghai R."/>
            <person name="Kavagutti S V."/>
        </authorList>
    </citation>
    <scope>NUCLEOTIDE SEQUENCE</scope>
</reference>
<accession>A0A6J5LZP6</accession>
<gene>
    <name evidence="1" type="ORF">UFOVP404_17</name>
</gene>
<evidence type="ECO:0000313" key="1">
    <source>
        <dbReference type="EMBL" id="CAB4140055.1"/>
    </source>
</evidence>
<proteinExistence type="predicted"/>
<organism evidence="1">
    <name type="scientific">uncultured Caudovirales phage</name>
    <dbReference type="NCBI Taxonomy" id="2100421"/>
    <lineage>
        <taxon>Viruses</taxon>
        <taxon>Duplodnaviria</taxon>
        <taxon>Heunggongvirae</taxon>
        <taxon>Uroviricota</taxon>
        <taxon>Caudoviricetes</taxon>
        <taxon>Peduoviridae</taxon>
        <taxon>Maltschvirus</taxon>
        <taxon>Maltschvirus maltsch</taxon>
    </lineage>
</organism>
<name>A0A6J5LZP6_9CAUD</name>
<protein>
    <submittedName>
        <fullName evidence="1">Uncharacterized protein</fullName>
    </submittedName>
</protein>